<evidence type="ECO:0000313" key="1">
    <source>
        <dbReference type="EMBL" id="DAF91534.1"/>
    </source>
</evidence>
<reference evidence="1" key="1">
    <citation type="journal article" date="2021" name="Proc. Natl. Acad. Sci. U.S.A.">
        <title>A Catalog of Tens of Thousands of Viruses from Human Metagenomes Reveals Hidden Associations with Chronic Diseases.</title>
        <authorList>
            <person name="Tisza M.J."/>
            <person name="Buck C.B."/>
        </authorList>
    </citation>
    <scope>NUCLEOTIDE SEQUENCE</scope>
    <source>
        <strain evidence="1">CtevH2</strain>
    </source>
</reference>
<protein>
    <submittedName>
        <fullName evidence="1">Mating hormone A-factor 1&amp;2</fullName>
    </submittedName>
</protein>
<name>A0A8S5UAZ8_9CAUD</name>
<organism evidence="1">
    <name type="scientific">Siphoviridae sp. ctevH2</name>
    <dbReference type="NCBI Taxonomy" id="2825593"/>
    <lineage>
        <taxon>Viruses</taxon>
        <taxon>Duplodnaviria</taxon>
        <taxon>Heunggongvirae</taxon>
        <taxon>Uroviricota</taxon>
        <taxon>Caudoviricetes</taxon>
    </lineage>
</organism>
<dbReference type="EMBL" id="BK016056">
    <property type="protein sequence ID" value="DAF91534.1"/>
    <property type="molecule type" value="Genomic_DNA"/>
</dbReference>
<proteinExistence type="predicted"/>
<accession>A0A8S5UAZ8</accession>
<sequence>MRPYRPPVSYGIRGFTWDYACLLSEKYLRDKAHLCFS</sequence>